<dbReference type="GO" id="GO:0004560">
    <property type="term" value="F:alpha-L-fucosidase activity"/>
    <property type="evidence" value="ECO:0007669"/>
    <property type="project" value="TreeGrafter"/>
</dbReference>
<dbReference type="RefSeq" id="WP_184097361.1">
    <property type="nucleotide sequence ID" value="NZ_JACIJH010000004.1"/>
</dbReference>
<evidence type="ECO:0000313" key="3">
    <source>
        <dbReference type="EMBL" id="MBB5706450.1"/>
    </source>
</evidence>
<dbReference type="InterPro" id="IPR054363">
    <property type="entry name" value="GH95_cat"/>
</dbReference>
<comment type="caution">
    <text evidence="3">The sequence shown here is derived from an EMBL/GenBank/DDBJ whole genome shotgun (WGS) entry which is preliminary data.</text>
</comment>
<dbReference type="Gene3D" id="1.50.10.10">
    <property type="match status" value="1"/>
</dbReference>
<dbReference type="Proteomes" id="UP000537161">
    <property type="component" value="Unassembled WGS sequence"/>
</dbReference>
<reference evidence="3 4" key="1">
    <citation type="submission" date="2020-08" db="EMBL/GenBank/DDBJ databases">
        <title>Genomic Encyclopedia of Type Strains, Phase IV (KMG-IV): sequencing the most valuable type-strain genomes for metagenomic binning, comparative biology and taxonomic classification.</title>
        <authorList>
            <person name="Goeker M."/>
        </authorList>
    </citation>
    <scope>NUCLEOTIDE SEQUENCE [LARGE SCALE GENOMIC DNA]</scope>
    <source>
        <strain evidence="3 4">DSM 27163</strain>
    </source>
</reference>
<dbReference type="GO" id="GO:0005975">
    <property type="term" value="P:carbohydrate metabolic process"/>
    <property type="evidence" value="ECO:0007669"/>
    <property type="project" value="InterPro"/>
</dbReference>
<dbReference type="Pfam" id="PF22124">
    <property type="entry name" value="Glyco_hydro_95_cat"/>
    <property type="match status" value="1"/>
</dbReference>
<evidence type="ECO:0000259" key="2">
    <source>
        <dbReference type="Pfam" id="PF22124"/>
    </source>
</evidence>
<evidence type="ECO:0000313" key="4">
    <source>
        <dbReference type="Proteomes" id="UP000537161"/>
    </source>
</evidence>
<sequence>MDDIWDRNGRKGPSLDRRSLLAAGATVPFVGVPAMAASPTLGAHAIDWADFLARHDLLWDRLPRTWGEAPFLGNGRLALSMTEAKDGGALAFAVDNVDVFDRRDFSWGWHAYSRARYHVGDFLLRPVGRITCATLRLDLYRAALVGKIVTDRGTIALHAFVHAEQPHMAIEIETSGDEDGCQWSWHPTPAVSTRPPVRTAADAARYERDYGQPVRIWVDNPPGERRDADGVNRWFQPLLAGGGYTTAWAEQTRGPGRRTLVVGNVMSFPDAGSLQAATDNVRAALAADPAKAAAAHRRWWAAHYRASFLSLPDTQLESFYWIQIYKYGCAARPDGGVIDTHGPWLQPSNWPYLTWNLNVQLSYYALQPGNRLALAEGLFHALDTHRDALRRTAATVAPGAAAIGHVTQQDLESPMEVDRRYEREWGNLLWVCHLYWLQYRFTMDRRMLRERLLPLLAEAVALYDPILSERPDGRLHLGVTYSPEIGSTSDCNYDLALLRWGAGALIEGHHALGTTHPSLAKWRDIAARLTPYPVDEHGYRIGADRAVQPHRHYSHLMMIYPLYLKNRDTPAKLPLLAKSVARWVDTAMAAGQGAGYLLSGAASFHAAFGDGDAALDNLQALLAGKAGIGRNFANTMYAESGQNIETPLSAAQSIHDMVLQSWGGAIRIFPAVPAAWPDLVFGDFRAEGAFLVSARRSGGRTAWIRVKSLAGEPCVVECDWGGETPAHRGAGTMRRLSDRRIALSLRAGEEAVLHRPGFAGRFDVTPLPAQPDATNSYGVRDRS</sequence>
<dbReference type="InterPro" id="IPR008928">
    <property type="entry name" value="6-hairpin_glycosidase_sf"/>
</dbReference>
<dbReference type="InterPro" id="IPR006311">
    <property type="entry name" value="TAT_signal"/>
</dbReference>
<dbReference type="PANTHER" id="PTHR31084">
    <property type="entry name" value="ALPHA-L-FUCOSIDASE 2"/>
    <property type="match status" value="1"/>
</dbReference>
<organism evidence="3 4">
    <name type="scientific">Sphingopyxis panaciterrulae</name>
    <dbReference type="NCBI Taxonomy" id="462372"/>
    <lineage>
        <taxon>Bacteria</taxon>
        <taxon>Pseudomonadati</taxon>
        <taxon>Pseudomonadota</taxon>
        <taxon>Alphaproteobacteria</taxon>
        <taxon>Sphingomonadales</taxon>
        <taxon>Sphingomonadaceae</taxon>
        <taxon>Sphingopyxis</taxon>
    </lineage>
</organism>
<dbReference type="PROSITE" id="PS51318">
    <property type="entry name" value="TAT"/>
    <property type="match status" value="1"/>
</dbReference>
<dbReference type="PANTHER" id="PTHR31084:SF0">
    <property type="entry name" value="ALPHA-L-FUCOSIDASE 2"/>
    <property type="match status" value="1"/>
</dbReference>
<keyword evidence="4" id="KW-1185">Reference proteome</keyword>
<proteinExistence type="predicted"/>
<accession>A0A7W9B559</accession>
<dbReference type="EMBL" id="JACIJH010000004">
    <property type="protein sequence ID" value="MBB5706450.1"/>
    <property type="molecule type" value="Genomic_DNA"/>
</dbReference>
<feature type="domain" description="Glycosyl hydrolase family 95 catalytic" evidence="2">
    <location>
        <begin position="329"/>
        <end position="657"/>
    </location>
</feature>
<dbReference type="SUPFAM" id="SSF48208">
    <property type="entry name" value="Six-hairpin glycosidases"/>
    <property type="match status" value="1"/>
</dbReference>
<feature type="region of interest" description="Disordered" evidence="1">
    <location>
        <begin position="764"/>
        <end position="783"/>
    </location>
</feature>
<dbReference type="InterPro" id="IPR012341">
    <property type="entry name" value="6hp_glycosidase-like_sf"/>
</dbReference>
<dbReference type="AlphaFoldDB" id="A0A7W9B559"/>
<protein>
    <recommendedName>
        <fullName evidence="2">Glycosyl hydrolase family 95 catalytic domain-containing protein</fullName>
    </recommendedName>
</protein>
<gene>
    <name evidence="3" type="ORF">FHR21_001802</name>
</gene>
<name>A0A7W9B559_9SPHN</name>
<evidence type="ECO:0000256" key="1">
    <source>
        <dbReference type="SAM" id="MobiDB-lite"/>
    </source>
</evidence>